<reference evidence="1 2" key="1">
    <citation type="submission" date="2023-08" db="EMBL/GenBank/DDBJ databases">
        <title>Oxalobacteraceae gen .nov., isolated from river sludge outside the plant.</title>
        <authorList>
            <person name="Zhao S.Y."/>
        </authorList>
    </citation>
    <scope>NUCLEOTIDE SEQUENCE [LARGE SCALE GENOMIC DNA]</scope>
    <source>
        <strain evidence="1 2">R-40</strain>
    </source>
</reference>
<gene>
    <name evidence="1" type="ORF">Q8A64_04415</name>
</gene>
<comment type="caution">
    <text evidence="1">The sequence shown here is derived from an EMBL/GenBank/DDBJ whole genome shotgun (WGS) entry which is preliminary data.</text>
</comment>
<keyword evidence="2" id="KW-1185">Reference proteome</keyword>
<protein>
    <submittedName>
        <fullName evidence="1">Uncharacterized protein</fullName>
    </submittedName>
</protein>
<organism evidence="1 2">
    <name type="scientific">Keguizhuia sedimenti</name>
    <dbReference type="NCBI Taxonomy" id="3064264"/>
    <lineage>
        <taxon>Bacteria</taxon>
        <taxon>Pseudomonadati</taxon>
        <taxon>Pseudomonadota</taxon>
        <taxon>Betaproteobacteria</taxon>
        <taxon>Burkholderiales</taxon>
        <taxon>Oxalobacteraceae</taxon>
        <taxon>Keguizhuia</taxon>
    </lineage>
</organism>
<sequence length="56" mass="5981">MMLLSPIQLIIRQNLGSAGAALVLVALTTFLSVSLDLERHSAKALISVAVEELHLI</sequence>
<evidence type="ECO:0000313" key="2">
    <source>
        <dbReference type="Proteomes" id="UP001225596"/>
    </source>
</evidence>
<evidence type="ECO:0000313" key="1">
    <source>
        <dbReference type="EMBL" id="MDQ9169650.1"/>
    </source>
</evidence>
<dbReference type="EMBL" id="JAUYVH010000002">
    <property type="protein sequence ID" value="MDQ9169650.1"/>
    <property type="molecule type" value="Genomic_DNA"/>
</dbReference>
<name>A0ABU1BKY4_9BURK</name>
<accession>A0ABU1BKY4</accession>
<dbReference type="RefSeq" id="WP_338435586.1">
    <property type="nucleotide sequence ID" value="NZ_JAUYVH010000002.1"/>
</dbReference>
<proteinExistence type="predicted"/>
<dbReference type="Proteomes" id="UP001225596">
    <property type="component" value="Unassembled WGS sequence"/>
</dbReference>